<feature type="transmembrane region" description="Helical" evidence="1">
    <location>
        <begin position="12"/>
        <end position="33"/>
    </location>
</feature>
<dbReference type="KEGG" id="hsf:HLASA_1058"/>
<keyword evidence="1" id="KW-1133">Transmembrane helix</keyword>
<dbReference type="InterPro" id="IPR018649">
    <property type="entry name" value="SHOCT"/>
</dbReference>
<dbReference type="STRING" id="1604004.HLASA_1058"/>
<keyword evidence="1" id="KW-0812">Transmembrane</keyword>
<dbReference type="AlphaFoldDB" id="A0A0F7PDZ3"/>
<keyword evidence="1" id="KW-0472">Membrane</keyword>
<proteinExistence type="predicted"/>
<evidence type="ECO:0000313" key="3">
    <source>
        <dbReference type="EMBL" id="AKH97558.1"/>
    </source>
</evidence>
<keyword evidence="6" id="KW-1185">Reference proteome</keyword>
<evidence type="ECO:0000259" key="2">
    <source>
        <dbReference type="Pfam" id="PF09851"/>
    </source>
</evidence>
<evidence type="ECO:0000313" key="5">
    <source>
        <dbReference type="Proteomes" id="UP000060390"/>
    </source>
</evidence>
<dbReference type="HOGENOM" id="CLU_159099_2_1_2"/>
<dbReference type="KEGG" id="hsu:HLASF_1069"/>
<reference evidence="4 5" key="3">
    <citation type="journal article" date="2016" name="Stand. Genomic Sci.">
        <title>Complete genome sequence of 'Halanaeroarchaeum sulfurireducens' M27-SA2, a sulfur-reducing and acetate-oxidizing haloarchaeon from the deep-sea hypersaline anoxic lake Medee.</title>
        <authorList>
            <person name="Messina E."/>
            <person name="Sorokin D.Y."/>
            <person name="Kublanov I.V."/>
            <person name="Toshchakov S."/>
            <person name="Lopatina A."/>
            <person name="Arcadi E."/>
            <person name="Smedile F."/>
            <person name="La Spada G."/>
            <person name="La Cono V."/>
            <person name="Yakimov M.M."/>
        </authorList>
    </citation>
    <scope>NUCLEOTIDE SEQUENCE [LARGE SCALE GENOMIC DNA]</scope>
    <source>
        <strain evidence="4 5">M27-SA2</strain>
    </source>
</reference>
<gene>
    <name evidence="4" type="ORF">HLASA_1058</name>
    <name evidence="3" type="ORF">HLASF_1069</name>
</gene>
<sequence>MGGATGGWTLGFIGPFIGLLIMAAIVFVLWRAISTERSGESHSEQSDDAVETLRKRYARGDIDEETYEKRARKLRER</sequence>
<dbReference type="Proteomes" id="UP000069906">
    <property type="component" value="Chromosome"/>
</dbReference>
<feature type="domain" description="SHOCT" evidence="2">
    <location>
        <begin position="48"/>
        <end position="74"/>
    </location>
</feature>
<protein>
    <recommendedName>
        <fullName evidence="2">SHOCT domain-containing protein</fullName>
    </recommendedName>
</protein>
<dbReference type="Pfam" id="PF09851">
    <property type="entry name" value="SHOCT"/>
    <property type="match status" value="1"/>
</dbReference>
<evidence type="ECO:0000313" key="6">
    <source>
        <dbReference type="Proteomes" id="UP000069906"/>
    </source>
</evidence>
<reference evidence="3 6" key="1">
    <citation type="journal article" date="2015" name="ISME J.">
        <title>Elemental sulfur and acetate can support life of a novel strictly anaerobic haloarchaeon.</title>
        <authorList>
            <person name="Sorokin D.Y."/>
            <person name="Kublanov I.V."/>
            <person name="Gavrilov S.N."/>
            <person name="Rojo D."/>
            <person name="Roman P."/>
            <person name="Golyshin P.N."/>
            <person name="Slepak V.Z."/>
            <person name="Smedile F."/>
            <person name="Ferrer M."/>
            <person name="Messina E."/>
            <person name="La Cono V."/>
            <person name="Yakimov M.M."/>
        </authorList>
    </citation>
    <scope>NUCLEOTIDE SEQUENCE [LARGE SCALE GENOMIC DNA]</scope>
    <source>
        <strain evidence="3 6">HSR2</strain>
    </source>
</reference>
<organism evidence="3 6">
    <name type="scientific">Halanaeroarchaeum sulfurireducens</name>
    <dbReference type="NCBI Taxonomy" id="1604004"/>
    <lineage>
        <taxon>Archaea</taxon>
        <taxon>Methanobacteriati</taxon>
        <taxon>Methanobacteriota</taxon>
        <taxon>Stenosarchaea group</taxon>
        <taxon>Halobacteria</taxon>
        <taxon>Halobacteriales</taxon>
        <taxon>Halobacteriaceae</taxon>
        <taxon>Halanaeroarchaeum</taxon>
    </lineage>
</organism>
<reference evidence="5" key="2">
    <citation type="submission" date="2015-05" db="EMBL/GenBank/DDBJ databases">
        <title>Complete genome sequence of Halanaeroarchaeum sulfurireducens type strain M27-SA2, a sulfate-reducer haloarchaeon from marine anoxic lake Medee.</title>
        <authorList>
            <person name="Messina E."/>
            <person name="Kublanov I.V."/>
            <person name="Toshchakov S."/>
            <person name="Arcadi E."/>
            <person name="La Spada G."/>
            <person name="La Cono V."/>
            <person name="Yakimov M.M."/>
        </authorList>
    </citation>
    <scope>NUCLEOTIDE SEQUENCE [LARGE SCALE GENOMIC DNA]</scope>
    <source>
        <strain evidence="5">M27-SA2</strain>
    </source>
</reference>
<evidence type="ECO:0000313" key="4">
    <source>
        <dbReference type="EMBL" id="ALG81954.1"/>
    </source>
</evidence>
<dbReference type="EMBL" id="CP008874">
    <property type="protein sequence ID" value="AKH97558.1"/>
    <property type="molecule type" value="Genomic_DNA"/>
</dbReference>
<name>A0A0F7PDZ3_9EURY</name>
<dbReference type="Proteomes" id="UP000060390">
    <property type="component" value="Chromosome"/>
</dbReference>
<evidence type="ECO:0000256" key="1">
    <source>
        <dbReference type="SAM" id="Phobius"/>
    </source>
</evidence>
<accession>A0A0F7PDZ3</accession>
<dbReference type="EMBL" id="CP011564">
    <property type="protein sequence ID" value="ALG81954.1"/>
    <property type="molecule type" value="Genomic_DNA"/>
</dbReference>